<dbReference type="InterPro" id="IPR043149">
    <property type="entry name" value="TagF_N"/>
</dbReference>
<feature type="domain" description="Glycosyltransferase 2-like" evidence="7">
    <location>
        <begin position="8"/>
        <end position="179"/>
    </location>
</feature>
<dbReference type="Gene3D" id="3.90.550.10">
    <property type="entry name" value="Spore Coat Polysaccharide Biosynthesis Protein SpsA, Chain A"/>
    <property type="match status" value="1"/>
</dbReference>
<accession>A0A2H4UFN9</accession>
<proteinExistence type="inferred from homology"/>
<protein>
    <recommendedName>
        <fullName evidence="7">Glycosyltransferase 2-like domain-containing protein</fullName>
    </recommendedName>
</protein>
<keyword evidence="3" id="KW-1003">Cell membrane</keyword>
<reference evidence="8" key="1">
    <citation type="submission" date="2017-11" db="EMBL/GenBank/DDBJ databases">
        <title>Characterization of MphC-encoding regions from staphylococci of animal origin.</title>
        <authorList>
            <person name="Papagiannitsis C.C."/>
            <person name="Petinaki E."/>
        </authorList>
    </citation>
    <scope>NUCLEOTIDE SEQUENCE</scope>
    <source>
        <strain evidence="8">Sle-087lar</strain>
    </source>
</reference>
<comment type="similarity">
    <text evidence="2">Belongs to the CDP-glycerol glycerophosphotransferase family.</text>
</comment>
<dbReference type="Gene3D" id="3.40.50.11820">
    <property type="match status" value="1"/>
</dbReference>
<sequence length="758" mass="90274">MSYNTSVSVIIPVYNAEEYIIETLETLDNQTFKKDFEVILINDGSEDNSVNLIKEFINNNKRANIHYKLHDDGENKGQGSRRNLGIDIARGEAIIFLDADDLLDEVTLEVAYNRLMGTKENDFVIFEWAFYYPETGETRYVNKEKYNLKLALYRDTCEMLLSCTTYFTVNKMYKRSFLNNHNIRYGEGYIYEDFEFYVECALRAYRVPVISNILYKVRVHNNSTTKTDYDSTKHRDSFLIAIENAASKLLDGYRDKYTPYHVNKYFIYRALLYSEKRLPNNKKLRNEFIESTMKIINEYSPNIEVPNGVIPLYKYAFSNGVVKNLEVNKMKKLFKLHKQNKINFYYNRKMEKNNKKHKRLNNIKNNYYLKPLIYNLRRKVHKNRSQRKSNSLKNYLNLDIRANQIIMLGFDYNYRGNSKYLFDYLKTIYTPDYLKFVSFDKRVPEEYRLNPRSKEFYSYFYTSETVIAESWIPGGFKKKKGQKWIQLWHGTPFKKMLFDSNESIMLRLNPNHKVKMKSDISRWDYLIADSEIGKEKFESSFDIKNNKIITTGYPRNEWLVKNHNNEKLIESIKIKNNIPLDKKIILYAPTWRDYNYKIQERLKDKNYLIHFRELLDKLGSEYYIINKAHSMDTQPSWNTGITQVLTVNDKVETQELLMVSDVIVSDYSSIFFDAIHINKPFYFLIKDYPKFNITRGVYLDMYNDILKLVAKNEDDLATKIKTNAFKNFEITNRYKNENIKQASKSIGEIISKEYEKNI</sequence>
<evidence type="ECO:0000256" key="3">
    <source>
        <dbReference type="ARBA" id="ARBA00022475"/>
    </source>
</evidence>
<dbReference type="Pfam" id="PF00535">
    <property type="entry name" value="Glycos_transf_2"/>
    <property type="match status" value="1"/>
</dbReference>
<keyword evidence="6" id="KW-0472">Membrane</keyword>
<evidence type="ECO:0000256" key="4">
    <source>
        <dbReference type="ARBA" id="ARBA00022679"/>
    </source>
</evidence>
<evidence type="ECO:0000256" key="6">
    <source>
        <dbReference type="ARBA" id="ARBA00023136"/>
    </source>
</evidence>
<dbReference type="PANTHER" id="PTHR37316">
    <property type="entry name" value="TEICHOIC ACID GLYCEROL-PHOSPHATE PRIMASE"/>
    <property type="match status" value="1"/>
</dbReference>
<evidence type="ECO:0000256" key="1">
    <source>
        <dbReference type="ARBA" id="ARBA00004202"/>
    </source>
</evidence>
<keyword evidence="5" id="KW-0777">Teichoic acid biosynthesis</keyword>
<dbReference type="GO" id="GO:0005886">
    <property type="term" value="C:plasma membrane"/>
    <property type="evidence" value="ECO:0007669"/>
    <property type="project" value="UniProtKB-SubCell"/>
</dbReference>
<dbReference type="SUPFAM" id="SSF53756">
    <property type="entry name" value="UDP-Glycosyltransferase/glycogen phosphorylase"/>
    <property type="match status" value="1"/>
</dbReference>
<dbReference type="EMBL" id="MG557990">
    <property type="protein sequence ID" value="ATZ72044.1"/>
    <property type="molecule type" value="Genomic_DNA"/>
</dbReference>
<evidence type="ECO:0000259" key="7">
    <source>
        <dbReference type="Pfam" id="PF00535"/>
    </source>
</evidence>
<dbReference type="InterPro" id="IPR001173">
    <property type="entry name" value="Glyco_trans_2-like"/>
</dbReference>
<evidence type="ECO:0000313" key="8">
    <source>
        <dbReference type="EMBL" id="ATZ72044.1"/>
    </source>
</evidence>
<comment type="subcellular location">
    <subcellularLocation>
        <location evidence="1">Cell membrane</location>
        <topology evidence="1">Peripheral membrane protein</topology>
    </subcellularLocation>
</comment>
<dbReference type="Gene3D" id="3.40.50.12580">
    <property type="match status" value="1"/>
</dbReference>
<dbReference type="InterPro" id="IPR007554">
    <property type="entry name" value="Glycerophosphate_synth"/>
</dbReference>
<evidence type="ECO:0000256" key="2">
    <source>
        <dbReference type="ARBA" id="ARBA00010488"/>
    </source>
</evidence>
<dbReference type="GO" id="GO:0047355">
    <property type="term" value="F:CDP-glycerol glycerophosphotransferase activity"/>
    <property type="evidence" value="ECO:0007669"/>
    <property type="project" value="InterPro"/>
</dbReference>
<dbReference type="PANTHER" id="PTHR37316:SF3">
    <property type="entry name" value="TEICHOIC ACID GLYCEROL-PHOSPHATE TRANSFERASE"/>
    <property type="match status" value="1"/>
</dbReference>
<dbReference type="CDD" id="cd00761">
    <property type="entry name" value="Glyco_tranf_GTA_type"/>
    <property type="match status" value="1"/>
</dbReference>
<dbReference type="SUPFAM" id="SSF53448">
    <property type="entry name" value="Nucleotide-diphospho-sugar transferases"/>
    <property type="match status" value="1"/>
</dbReference>
<dbReference type="InterPro" id="IPR051612">
    <property type="entry name" value="Teichoic_Acid_Biosynth"/>
</dbReference>
<organism evidence="8">
    <name type="scientific">Mammaliicoccus lentus</name>
    <name type="common">Staphylococcus lentus</name>
    <dbReference type="NCBI Taxonomy" id="42858"/>
    <lineage>
        <taxon>Bacteria</taxon>
        <taxon>Bacillati</taxon>
        <taxon>Bacillota</taxon>
        <taxon>Bacilli</taxon>
        <taxon>Bacillales</taxon>
        <taxon>Staphylococcaceae</taxon>
        <taxon>Mammaliicoccus</taxon>
    </lineage>
</organism>
<name>A0A2H4UFN9_MAMLE</name>
<dbReference type="InterPro" id="IPR043148">
    <property type="entry name" value="TagF_C"/>
</dbReference>
<evidence type="ECO:0000256" key="5">
    <source>
        <dbReference type="ARBA" id="ARBA00022944"/>
    </source>
</evidence>
<dbReference type="AlphaFoldDB" id="A0A2H4UFN9"/>
<dbReference type="GO" id="GO:0019350">
    <property type="term" value="P:teichoic acid biosynthetic process"/>
    <property type="evidence" value="ECO:0007669"/>
    <property type="project" value="UniProtKB-KW"/>
</dbReference>
<dbReference type="Pfam" id="PF04464">
    <property type="entry name" value="Glyphos_transf"/>
    <property type="match status" value="1"/>
</dbReference>
<keyword evidence="4" id="KW-0808">Transferase</keyword>
<dbReference type="InterPro" id="IPR029044">
    <property type="entry name" value="Nucleotide-diphossugar_trans"/>
</dbReference>